<feature type="domain" description="Homeodomain phBC6A51-type" evidence="1">
    <location>
        <begin position="12"/>
        <end position="120"/>
    </location>
</feature>
<dbReference type="RefSeq" id="WP_283872554.1">
    <property type="nucleotide sequence ID" value="NZ_CP126101.1"/>
</dbReference>
<dbReference type="Proteomes" id="UP001178322">
    <property type="component" value="Chromosome"/>
</dbReference>
<dbReference type="InterPro" id="IPR024978">
    <property type="entry name" value="Homeodomain_phBC6A51-type"/>
</dbReference>
<evidence type="ECO:0000259" key="1">
    <source>
        <dbReference type="Pfam" id="PF13022"/>
    </source>
</evidence>
<protein>
    <submittedName>
        <fullName evidence="2">PhBC6A51 family helix-turn-helix protein</fullName>
    </submittedName>
</protein>
<dbReference type="AlphaFoldDB" id="A0AAX3X1W1"/>
<evidence type="ECO:0000313" key="3">
    <source>
        <dbReference type="Proteomes" id="UP001178322"/>
    </source>
</evidence>
<gene>
    <name evidence="2" type="ORF">QNH24_12370</name>
</gene>
<dbReference type="Pfam" id="PF13022">
    <property type="entry name" value="HTH_Tnp_1_2"/>
    <property type="match status" value="1"/>
</dbReference>
<accession>A0AAX3X1W1</accession>
<dbReference type="InterPro" id="IPR009057">
    <property type="entry name" value="Homeodomain-like_sf"/>
</dbReference>
<reference evidence="2" key="1">
    <citation type="submission" date="2023-05" db="EMBL/GenBank/DDBJ databases">
        <title>Comparative genomics of Bacillaceae isolates and their secondary metabolite potential.</title>
        <authorList>
            <person name="Song L."/>
            <person name="Nielsen L.J."/>
            <person name="Mohite O."/>
            <person name="Xu X."/>
            <person name="Weber T."/>
            <person name="Kovacs A.T."/>
        </authorList>
    </citation>
    <scope>NUCLEOTIDE SEQUENCE</scope>
    <source>
        <strain evidence="2">LY1</strain>
    </source>
</reference>
<proteinExistence type="predicted"/>
<sequence>MATRTLNEILKKLTAEQVRAANLLFENDILPPKQRRTFEQIADELGIEVRTLYNWRKLDAMLDYKVAMTDTYTKEHRARIMNAVIRESELGNASMTKLFMQNQGMLIDRVEYEDKSEKVDESAVAAKLASFRAKHK</sequence>
<dbReference type="EMBL" id="CP126101">
    <property type="protein sequence ID" value="WHY53994.1"/>
    <property type="molecule type" value="Genomic_DNA"/>
</dbReference>
<organism evidence="2 3">
    <name type="scientific">Lysinibacillus pakistanensis</name>
    <dbReference type="NCBI Taxonomy" id="759811"/>
    <lineage>
        <taxon>Bacteria</taxon>
        <taxon>Bacillati</taxon>
        <taxon>Bacillota</taxon>
        <taxon>Bacilli</taxon>
        <taxon>Bacillales</taxon>
        <taxon>Bacillaceae</taxon>
        <taxon>Lysinibacillus</taxon>
    </lineage>
</organism>
<name>A0AAX3X1W1_9BACI</name>
<evidence type="ECO:0000313" key="2">
    <source>
        <dbReference type="EMBL" id="WHY53994.1"/>
    </source>
</evidence>
<dbReference type="SUPFAM" id="SSF46689">
    <property type="entry name" value="Homeodomain-like"/>
    <property type="match status" value="1"/>
</dbReference>
<dbReference type="Gene3D" id="1.10.10.60">
    <property type="entry name" value="Homeodomain-like"/>
    <property type="match status" value="1"/>
</dbReference>